<comment type="similarity">
    <text evidence="1">Belongs to the dUTPase family.</text>
</comment>
<dbReference type="Pfam" id="PF00692">
    <property type="entry name" value="dUTPase"/>
    <property type="match status" value="1"/>
</dbReference>
<dbReference type="InterPro" id="IPR008181">
    <property type="entry name" value="dUTPase"/>
</dbReference>
<dbReference type="EC" id="3.6.1.23" evidence="2"/>
<evidence type="ECO:0000259" key="4">
    <source>
        <dbReference type="Pfam" id="PF00692"/>
    </source>
</evidence>
<dbReference type="InterPro" id="IPR036157">
    <property type="entry name" value="dUTPase-like_sf"/>
</dbReference>
<name>A0A6C0LME1_9ZZZZ</name>
<evidence type="ECO:0000313" key="5">
    <source>
        <dbReference type="EMBL" id="QHU32096.1"/>
    </source>
</evidence>
<dbReference type="GO" id="GO:0004170">
    <property type="term" value="F:dUTP diphosphatase activity"/>
    <property type="evidence" value="ECO:0007669"/>
    <property type="project" value="UniProtKB-EC"/>
</dbReference>
<dbReference type="GO" id="GO:0000287">
    <property type="term" value="F:magnesium ion binding"/>
    <property type="evidence" value="ECO:0007669"/>
    <property type="project" value="InterPro"/>
</dbReference>
<dbReference type="SUPFAM" id="SSF51283">
    <property type="entry name" value="dUTPase-like"/>
    <property type="match status" value="1"/>
</dbReference>
<protein>
    <recommendedName>
        <fullName evidence="2">dUTP diphosphatase</fullName>
        <ecNumber evidence="2">3.6.1.23</ecNumber>
    </recommendedName>
</protein>
<feature type="domain" description="dUTPase-like" evidence="4">
    <location>
        <begin position="85"/>
        <end position="169"/>
    </location>
</feature>
<accession>A0A6C0LME1</accession>
<keyword evidence="3" id="KW-0546">Nucleotide metabolism</keyword>
<dbReference type="GO" id="GO:0046081">
    <property type="term" value="P:dUTP catabolic process"/>
    <property type="evidence" value="ECO:0007669"/>
    <property type="project" value="InterPro"/>
</dbReference>
<evidence type="ECO:0000256" key="1">
    <source>
        <dbReference type="ARBA" id="ARBA00006581"/>
    </source>
</evidence>
<dbReference type="GO" id="GO:0006226">
    <property type="term" value="P:dUMP biosynthetic process"/>
    <property type="evidence" value="ECO:0007669"/>
    <property type="project" value="InterPro"/>
</dbReference>
<dbReference type="PANTHER" id="PTHR11241:SF0">
    <property type="entry name" value="DEOXYURIDINE 5'-TRIPHOSPHATE NUCLEOTIDOHYDROLASE"/>
    <property type="match status" value="1"/>
</dbReference>
<reference evidence="5" key="1">
    <citation type="journal article" date="2020" name="Nature">
        <title>Giant virus diversity and host interactions through global metagenomics.</title>
        <authorList>
            <person name="Schulz F."/>
            <person name="Roux S."/>
            <person name="Paez-Espino D."/>
            <person name="Jungbluth S."/>
            <person name="Walsh D.A."/>
            <person name="Denef V.J."/>
            <person name="McMahon K.D."/>
            <person name="Konstantinidis K.T."/>
            <person name="Eloe-Fadrosh E.A."/>
            <person name="Kyrpides N.C."/>
            <person name="Woyke T."/>
        </authorList>
    </citation>
    <scope>NUCLEOTIDE SEQUENCE</scope>
    <source>
        <strain evidence="5">GVMAG-M-3300027963-41</strain>
    </source>
</reference>
<dbReference type="AlphaFoldDB" id="A0A6C0LME1"/>
<dbReference type="PANTHER" id="PTHR11241">
    <property type="entry name" value="DEOXYURIDINE 5'-TRIPHOSPHATE NUCLEOTIDOHYDROLASE"/>
    <property type="match status" value="1"/>
</dbReference>
<evidence type="ECO:0000256" key="3">
    <source>
        <dbReference type="ARBA" id="ARBA00023080"/>
    </source>
</evidence>
<evidence type="ECO:0000256" key="2">
    <source>
        <dbReference type="ARBA" id="ARBA00012379"/>
    </source>
</evidence>
<proteinExistence type="inferred from homology"/>
<dbReference type="EMBL" id="MN740535">
    <property type="protein sequence ID" value="QHU32096.1"/>
    <property type="molecule type" value="Genomic_DNA"/>
</dbReference>
<dbReference type="InterPro" id="IPR029054">
    <property type="entry name" value="dUTPase-like"/>
</dbReference>
<organism evidence="5">
    <name type="scientific">viral metagenome</name>
    <dbReference type="NCBI Taxonomy" id="1070528"/>
    <lineage>
        <taxon>unclassified sequences</taxon>
        <taxon>metagenomes</taxon>
        <taxon>organismal metagenomes</taxon>
    </lineage>
</organism>
<sequence>MLVLYLVPENAEVKEMYAAAVAAYMAKPRGERDAGFDLFSVAASVPGMNPTAAGGSSSGGATVKVGQTCRAAIYDPMDSRFRAYWMLPRSSISKTPLRLANSVGLIDAGYRGPLLAMVYSTGADFAVAAGDRYFQIAGPELQPFERIEIVDEIPGGATIRGAGGFGSTGRSGVNEINGGIDYIR</sequence>
<dbReference type="Gene3D" id="2.70.40.10">
    <property type="match status" value="1"/>
</dbReference>